<feature type="compositionally biased region" description="Basic residues" evidence="1">
    <location>
        <begin position="13"/>
        <end position="22"/>
    </location>
</feature>
<organism evidence="2 3">
    <name type="scientific">Schistosoma margrebowiei</name>
    <dbReference type="NCBI Taxonomy" id="48269"/>
    <lineage>
        <taxon>Eukaryota</taxon>
        <taxon>Metazoa</taxon>
        <taxon>Spiralia</taxon>
        <taxon>Lophotrochozoa</taxon>
        <taxon>Platyhelminthes</taxon>
        <taxon>Trematoda</taxon>
        <taxon>Digenea</taxon>
        <taxon>Strigeidida</taxon>
        <taxon>Schistosomatoidea</taxon>
        <taxon>Schistosomatidae</taxon>
        <taxon>Schistosoma</taxon>
    </lineage>
</organism>
<proteinExistence type="predicted"/>
<gene>
    <name evidence="2" type="ORF">SMRZ_LOCUS6440</name>
</gene>
<accession>A0A3P7YEW1</accession>
<evidence type="ECO:0000313" key="3">
    <source>
        <dbReference type="Proteomes" id="UP000277204"/>
    </source>
</evidence>
<evidence type="ECO:0000256" key="1">
    <source>
        <dbReference type="SAM" id="MobiDB-lite"/>
    </source>
</evidence>
<protein>
    <submittedName>
        <fullName evidence="2">Uncharacterized protein</fullName>
    </submittedName>
</protein>
<feature type="region of interest" description="Disordered" evidence="1">
    <location>
        <begin position="1"/>
        <end position="34"/>
    </location>
</feature>
<keyword evidence="3" id="KW-1185">Reference proteome</keyword>
<dbReference type="EMBL" id="UZAI01002400">
    <property type="protein sequence ID" value="VDO71157.1"/>
    <property type="molecule type" value="Genomic_DNA"/>
</dbReference>
<sequence length="34" mass="4172">MRPHSHVPDNSTHHLHHLRTRRQSYVQISRPRHP</sequence>
<reference evidence="2 3" key="1">
    <citation type="submission" date="2018-11" db="EMBL/GenBank/DDBJ databases">
        <authorList>
            <consortium name="Pathogen Informatics"/>
        </authorList>
    </citation>
    <scope>NUCLEOTIDE SEQUENCE [LARGE SCALE GENOMIC DNA]</scope>
    <source>
        <strain evidence="2 3">Zambia</strain>
    </source>
</reference>
<dbReference type="AlphaFoldDB" id="A0A3P7YEW1"/>
<dbReference type="Proteomes" id="UP000277204">
    <property type="component" value="Unassembled WGS sequence"/>
</dbReference>
<name>A0A3P7YEW1_9TREM</name>
<evidence type="ECO:0000313" key="2">
    <source>
        <dbReference type="EMBL" id="VDO71157.1"/>
    </source>
</evidence>